<accession>A0ABN2LFI5</accession>
<gene>
    <name evidence="2" type="ORF">GCM10009768_13350</name>
</gene>
<evidence type="ECO:0000313" key="3">
    <source>
        <dbReference type="Proteomes" id="UP001500851"/>
    </source>
</evidence>
<dbReference type="EMBL" id="BAAAOB010000001">
    <property type="protein sequence ID" value="GAA1785776.1"/>
    <property type="molecule type" value="Genomic_DNA"/>
</dbReference>
<dbReference type="PROSITE" id="PS51257">
    <property type="entry name" value="PROKAR_LIPOPROTEIN"/>
    <property type="match status" value="1"/>
</dbReference>
<dbReference type="Proteomes" id="UP001500851">
    <property type="component" value="Unassembled WGS sequence"/>
</dbReference>
<sequence>MRRTGRVAAVSAVLVALLAGCAASESAKDASGVTREETQMMSLHEQYVLAGERYMSLNDRVAALQREVFEDAWKDGGASSEVIPGSGYTHGGELEGDERGESYYFSVSRWHQAEREAKTLLTRVADNWSAKSWDVGRERSSYNGEERITTTTPEGYWFELAEQGSEISLTGFSPVYWGDELKISMAIGARRDAEREGGLAWYSDHPMVEGRMTLLPGVYRPFPAWDAVK</sequence>
<feature type="chain" id="PRO_5045353391" evidence="1">
    <location>
        <begin position="28"/>
        <end position="229"/>
    </location>
</feature>
<proteinExistence type="predicted"/>
<name>A0ABN2LFI5_9MICO</name>
<keyword evidence="3" id="KW-1185">Reference proteome</keyword>
<comment type="caution">
    <text evidence="2">The sequence shown here is derived from an EMBL/GenBank/DDBJ whole genome shotgun (WGS) entry which is preliminary data.</text>
</comment>
<evidence type="ECO:0000256" key="1">
    <source>
        <dbReference type="SAM" id="SignalP"/>
    </source>
</evidence>
<keyword evidence="1" id="KW-0732">Signal</keyword>
<organism evidence="2 3">
    <name type="scientific">Leucobacter iarius</name>
    <dbReference type="NCBI Taxonomy" id="333963"/>
    <lineage>
        <taxon>Bacteria</taxon>
        <taxon>Bacillati</taxon>
        <taxon>Actinomycetota</taxon>
        <taxon>Actinomycetes</taxon>
        <taxon>Micrococcales</taxon>
        <taxon>Microbacteriaceae</taxon>
        <taxon>Leucobacter</taxon>
    </lineage>
</organism>
<reference evidence="2 3" key="1">
    <citation type="journal article" date="2019" name="Int. J. Syst. Evol. Microbiol.">
        <title>The Global Catalogue of Microorganisms (GCM) 10K type strain sequencing project: providing services to taxonomists for standard genome sequencing and annotation.</title>
        <authorList>
            <consortium name="The Broad Institute Genomics Platform"/>
            <consortium name="The Broad Institute Genome Sequencing Center for Infectious Disease"/>
            <person name="Wu L."/>
            <person name="Ma J."/>
        </authorList>
    </citation>
    <scope>NUCLEOTIDE SEQUENCE [LARGE SCALE GENOMIC DNA]</scope>
    <source>
        <strain evidence="2 3">JCM 14736</strain>
    </source>
</reference>
<feature type="signal peptide" evidence="1">
    <location>
        <begin position="1"/>
        <end position="27"/>
    </location>
</feature>
<protein>
    <submittedName>
        <fullName evidence="2">Uncharacterized protein</fullName>
    </submittedName>
</protein>
<evidence type="ECO:0000313" key="2">
    <source>
        <dbReference type="EMBL" id="GAA1785776.1"/>
    </source>
</evidence>